<evidence type="ECO:0000313" key="3">
    <source>
        <dbReference type="Proteomes" id="UP000586976"/>
    </source>
</evidence>
<protein>
    <submittedName>
        <fullName evidence="2">Uncharacterized protein</fullName>
    </submittedName>
</protein>
<organism evidence="2 3">
    <name type="scientific">Streptomyces himalayensis subsp. aureolus</name>
    <dbReference type="NCBI Taxonomy" id="2758039"/>
    <lineage>
        <taxon>Bacteria</taxon>
        <taxon>Bacillati</taxon>
        <taxon>Actinomycetota</taxon>
        <taxon>Actinomycetes</taxon>
        <taxon>Kitasatosporales</taxon>
        <taxon>Streptomycetaceae</taxon>
        <taxon>Streptomyces</taxon>
        <taxon>Streptomyces himalayensis</taxon>
    </lineage>
</organism>
<comment type="caution">
    <text evidence="2">The sequence shown here is derived from an EMBL/GenBank/DDBJ whole genome shotgun (WGS) entry which is preliminary data.</text>
</comment>
<evidence type="ECO:0000256" key="1">
    <source>
        <dbReference type="SAM" id="MobiDB-lite"/>
    </source>
</evidence>
<feature type="region of interest" description="Disordered" evidence="1">
    <location>
        <begin position="50"/>
        <end position="79"/>
    </location>
</feature>
<keyword evidence="3" id="KW-1185">Reference proteome</keyword>
<gene>
    <name evidence="2" type="ORF">H1V43_02265</name>
</gene>
<accession>A0A7W2CW62</accession>
<dbReference type="EMBL" id="JACEQY010000001">
    <property type="protein sequence ID" value="MBA4860223.1"/>
    <property type="molecule type" value="Genomic_DNA"/>
</dbReference>
<sequence length="79" mass="8290">MEMMKEHEKADDSQAQTSWPSTMLRGPWTVLCVAASVVVGPTAATASALDRANAAPPHHFADPHAPDAPEAAQWGRAAA</sequence>
<feature type="region of interest" description="Disordered" evidence="1">
    <location>
        <begin position="1"/>
        <end position="21"/>
    </location>
</feature>
<proteinExistence type="predicted"/>
<name>A0A7W2CW62_9ACTN</name>
<evidence type="ECO:0000313" key="2">
    <source>
        <dbReference type="EMBL" id="MBA4860223.1"/>
    </source>
</evidence>
<reference evidence="2 3" key="1">
    <citation type="submission" date="2020-07" db="EMBL/GenBank/DDBJ databases">
        <title>Streptomyces isolated from Indian soil.</title>
        <authorList>
            <person name="Mandal S."/>
            <person name="Maiti P.K."/>
        </authorList>
    </citation>
    <scope>NUCLEOTIDE SEQUENCE [LARGE SCALE GENOMIC DNA]</scope>
    <source>
        <strain evidence="2 3">PSKA54</strain>
    </source>
</reference>
<feature type="compositionally biased region" description="Basic and acidic residues" evidence="1">
    <location>
        <begin position="1"/>
        <end position="12"/>
    </location>
</feature>
<dbReference type="Proteomes" id="UP000586976">
    <property type="component" value="Unassembled WGS sequence"/>
</dbReference>
<dbReference type="AlphaFoldDB" id="A0A7W2CW62"/>